<keyword evidence="8" id="KW-0833">Ubl conjugation pathway</keyword>
<evidence type="ECO:0000256" key="14">
    <source>
        <dbReference type="ARBA" id="ARBA00023235"/>
    </source>
</evidence>
<dbReference type="Gene3D" id="3.40.50.300">
    <property type="entry name" value="P-loop containing nucleotide triphosphate hydrolases"/>
    <property type="match status" value="2"/>
</dbReference>
<comment type="pathway">
    <text evidence="3">Protein modification; protein ubiquitination.</text>
</comment>
<dbReference type="GO" id="GO:0003677">
    <property type="term" value="F:DNA binding"/>
    <property type="evidence" value="ECO:0007669"/>
    <property type="project" value="UniProtKB-KW"/>
</dbReference>
<dbReference type="GO" id="GO:0005694">
    <property type="term" value="C:chromosome"/>
    <property type="evidence" value="ECO:0007669"/>
    <property type="project" value="UniProtKB-SubCell"/>
</dbReference>
<dbReference type="GO" id="GO:0016787">
    <property type="term" value="F:hydrolase activity"/>
    <property type="evidence" value="ECO:0007669"/>
    <property type="project" value="UniProtKB-KW"/>
</dbReference>
<keyword evidence="12" id="KW-0238">DNA-binding</keyword>
<dbReference type="InterPro" id="IPR027417">
    <property type="entry name" value="P-loop_NTPase"/>
</dbReference>
<reference evidence="24" key="1">
    <citation type="submission" date="2023-09" db="UniProtKB">
        <authorList>
            <consortium name="Ensembl"/>
        </authorList>
    </citation>
    <scope>IDENTIFICATION</scope>
</reference>
<evidence type="ECO:0000256" key="8">
    <source>
        <dbReference type="ARBA" id="ARBA00022786"/>
    </source>
</evidence>
<dbReference type="PANTHER" id="PTHR11070">
    <property type="entry name" value="UVRD / RECB / PCRA DNA HELICASE FAMILY MEMBER"/>
    <property type="match status" value="1"/>
</dbReference>
<dbReference type="GO" id="GO:0043138">
    <property type="term" value="F:3'-5' DNA helicase activity"/>
    <property type="evidence" value="ECO:0007669"/>
    <property type="project" value="UniProtKB-EC"/>
</dbReference>
<comment type="catalytic activity">
    <reaction evidence="16">
        <text>Couples ATP hydrolysis with the unwinding of duplex DNA by translocating in the 3'-5' direction.</text>
        <dbReference type="EC" id="5.6.2.4"/>
    </reaction>
</comment>
<dbReference type="InterPro" id="IPR014016">
    <property type="entry name" value="UvrD-like_ATP-bd"/>
</dbReference>
<evidence type="ECO:0000256" key="4">
    <source>
        <dbReference type="ARBA" id="ARBA00009922"/>
    </source>
</evidence>
<dbReference type="SUPFAM" id="SSF81383">
    <property type="entry name" value="F-box domain"/>
    <property type="match status" value="1"/>
</dbReference>
<dbReference type="GO" id="GO:0000724">
    <property type="term" value="P:double-strand break repair via homologous recombination"/>
    <property type="evidence" value="ECO:0007669"/>
    <property type="project" value="TreeGrafter"/>
</dbReference>
<keyword evidence="5" id="KW-0158">Chromosome</keyword>
<evidence type="ECO:0000259" key="23">
    <source>
        <dbReference type="PROSITE" id="PS50181"/>
    </source>
</evidence>
<dbReference type="GO" id="GO:0031297">
    <property type="term" value="P:replication fork processing"/>
    <property type="evidence" value="ECO:0007669"/>
    <property type="project" value="UniProtKB-ARBA"/>
</dbReference>
<dbReference type="GO" id="GO:0005634">
    <property type="term" value="C:nucleus"/>
    <property type="evidence" value="ECO:0007669"/>
    <property type="project" value="UniProtKB-SubCell"/>
</dbReference>
<comment type="catalytic activity">
    <reaction evidence="18">
        <text>ATP + H2O = ADP + phosphate + H(+)</text>
        <dbReference type="Rhea" id="RHEA:13065"/>
        <dbReference type="ChEBI" id="CHEBI:15377"/>
        <dbReference type="ChEBI" id="CHEBI:15378"/>
        <dbReference type="ChEBI" id="CHEBI:30616"/>
        <dbReference type="ChEBI" id="CHEBI:43474"/>
        <dbReference type="ChEBI" id="CHEBI:456216"/>
        <dbReference type="EC" id="5.6.2.4"/>
    </reaction>
</comment>
<evidence type="ECO:0000256" key="3">
    <source>
        <dbReference type="ARBA" id="ARBA00004906"/>
    </source>
</evidence>
<feature type="region of interest" description="Disordered" evidence="22">
    <location>
        <begin position="78"/>
        <end position="108"/>
    </location>
</feature>
<dbReference type="InterPro" id="IPR014017">
    <property type="entry name" value="DNA_helicase_UvrD-like_C"/>
</dbReference>
<keyword evidence="13" id="KW-0234">DNA repair</keyword>
<feature type="region of interest" description="Disordered" evidence="22">
    <location>
        <begin position="32"/>
        <end position="65"/>
    </location>
</feature>
<dbReference type="InterPro" id="IPR036047">
    <property type="entry name" value="F-box-like_dom_sf"/>
</dbReference>
<feature type="domain" description="F-box" evidence="23">
    <location>
        <begin position="147"/>
        <end position="201"/>
    </location>
</feature>
<proteinExistence type="inferred from homology"/>
<keyword evidence="10" id="KW-0347">Helicase</keyword>
<evidence type="ECO:0000256" key="17">
    <source>
        <dbReference type="ARBA" id="ARBA00034808"/>
    </source>
</evidence>
<comment type="subcellular location">
    <subcellularLocation>
        <location evidence="2">Chromosome</location>
    </subcellularLocation>
    <subcellularLocation>
        <location evidence="1">Nucleus</location>
    </subcellularLocation>
</comment>
<dbReference type="InterPro" id="IPR001810">
    <property type="entry name" value="F-box_dom"/>
</dbReference>
<dbReference type="PROSITE" id="PS50181">
    <property type="entry name" value="FBOX"/>
    <property type="match status" value="1"/>
</dbReference>
<evidence type="ECO:0000256" key="15">
    <source>
        <dbReference type="ARBA" id="ARBA00023242"/>
    </source>
</evidence>
<keyword evidence="6" id="KW-0547">Nucleotide-binding</keyword>
<evidence type="ECO:0000256" key="9">
    <source>
        <dbReference type="ARBA" id="ARBA00022801"/>
    </source>
</evidence>
<dbReference type="InterPro" id="IPR000212">
    <property type="entry name" value="DNA_helicase_UvrD/REP"/>
</dbReference>
<evidence type="ECO:0000256" key="12">
    <source>
        <dbReference type="ARBA" id="ARBA00023125"/>
    </source>
</evidence>
<comment type="similarity">
    <text evidence="4">Belongs to the helicase family. UvrD subfamily.</text>
</comment>
<organism evidence="24">
    <name type="scientific">Pundamilia nyererei</name>
    <dbReference type="NCBI Taxonomy" id="303518"/>
    <lineage>
        <taxon>Eukaryota</taxon>
        <taxon>Metazoa</taxon>
        <taxon>Chordata</taxon>
        <taxon>Craniata</taxon>
        <taxon>Vertebrata</taxon>
        <taxon>Euteleostomi</taxon>
        <taxon>Actinopterygii</taxon>
        <taxon>Neopterygii</taxon>
        <taxon>Teleostei</taxon>
        <taxon>Neoteleostei</taxon>
        <taxon>Acanthomorphata</taxon>
        <taxon>Ovalentaria</taxon>
        <taxon>Cichlomorphae</taxon>
        <taxon>Cichliformes</taxon>
        <taxon>Cichlidae</taxon>
        <taxon>African cichlids</taxon>
        <taxon>Pseudocrenilabrinae</taxon>
        <taxon>Haplochromini</taxon>
        <taxon>Pundamilia</taxon>
    </lineage>
</organism>
<dbReference type="CDD" id="cd22095">
    <property type="entry name" value="F-box_FBXO18"/>
    <property type="match status" value="1"/>
</dbReference>
<evidence type="ECO:0000256" key="2">
    <source>
        <dbReference type="ARBA" id="ARBA00004286"/>
    </source>
</evidence>
<dbReference type="EC" id="5.6.2.4" evidence="17"/>
<feature type="compositionally biased region" description="Low complexity" evidence="22">
    <location>
        <begin position="78"/>
        <end position="89"/>
    </location>
</feature>
<accession>A0A3B4GBP5</accession>
<dbReference type="Ensembl" id="ENSPNYT00000020829.1">
    <property type="protein sequence ID" value="ENSPNYP00000020330.1"/>
    <property type="gene ID" value="ENSPNYG00000015327.1"/>
</dbReference>
<keyword evidence="9" id="KW-0378">Hydrolase</keyword>
<evidence type="ECO:0000256" key="21">
    <source>
        <dbReference type="ARBA" id="ARBA00079567"/>
    </source>
</evidence>
<evidence type="ECO:0000256" key="22">
    <source>
        <dbReference type="SAM" id="MobiDB-lite"/>
    </source>
</evidence>
<dbReference type="FunFam" id="1.20.1280.50:FF:000011">
    <property type="entry name" value="F-box DNA helicase 1"/>
    <property type="match status" value="1"/>
</dbReference>
<dbReference type="Pfam" id="PF00580">
    <property type="entry name" value="UvrD-helicase"/>
    <property type="match status" value="1"/>
</dbReference>
<name>A0A3B4GBP5_9CICH</name>
<evidence type="ECO:0000256" key="20">
    <source>
        <dbReference type="ARBA" id="ARBA00075040"/>
    </source>
</evidence>
<dbReference type="AlphaFoldDB" id="A0A3B4GBP5"/>
<evidence type="ECO:0000256" key="13">
    <source>
        <dbReference type="ARBA" id="ARBA00023204"/>
    </source>
</evidence>
<evidence type="ECO:0000256" key="16">
    <source>
        <dbReference type="ARBA" id="ARBA00034617"/>
    </source>
</evidence>
<keyword evidence="15" id="KW-0539">Nucleus</keyword>
<evidence type="ECO:0000256" key="6">
    <source>
        <dbReference type="ARBA" id="ARBA00022741"/>
    </source>
</evidence>
<evidence type="ECO:0000256" key="5">
    <source>
        <dbReference type="ARBA" id="ARBA00022454"/>
    </source>
</evidence>
<dbReference type="GO" id="GO:0005524">
    <property type="term" value="F:ATP binding"/>
    <property type="evidence" value="ECO:0007669"/>
    <property type="project" value="UniProtKB-KW"/>
</dbReference>
<dbReference type="Gene3D" id="1.20.1280.50">
    <property type="match status" value="1"/>
</dbReference>
<protein>
    <recommendedName>
        <fullName evidence="19">F-box DNA helicase 1</fullName>
        <ecNumber evidence="17">5.6.2.4</ecNumber>
    </recommendedName>
    <alternativeName>
        <fullName evidence="21">DNA 3'-5' helicase 1</fullName>
    </alternativeName>
    <alternativeName>
        <fullName evidence="20">F-box only protein 18</fullName>
    </alternativeName>
</protein>
<evidence type="ECO:0000256" key="10">
    <source>
        <dbReference type="ARBA" id="ARBA00022806"/>
    </source>
</evidence>
<feature type="compositionally biased region" description="Acidic residues" evidence="22">
    <location>
        <begin position="98"/>
        <end position="107"/>
    </location>
</feature>
<dbReference type="PANTHER" id="PTHR11070:SF30">
    <property type="entry name" value="F-BOX DNA HELICASE 1"/>
    <property type="match status" value="1"/>
</dbReference>
<evidence type="ECO:0000256" key="7">
    <source>
        <dbReference type="ARBA" id="ARBA00022763"/>
    </source>
</evidence>
<evidence type="ECO:0000313" key="24">
    <source>
        <dbReference type="Ensembl" id="ENSPNYP00000020330.1"/>
    </source>
</evidence>
<evidence type="ECO:0000256" key="11">
    <source>
        <dbReference type="ARBA" id="ARBA00022840"/>
    </source>
</evidence>
<dbReference type="GeneTree" id="ENSGT00390000011669"/>
<dbReference type="Pfam" id="PF13361">
    <property type="entry name" value="UvrD_C"/>
    <property type="match status" value="1"/>
</dbReference>
<sequence>MLCGFLGKAKRRHLNAEDCDGLGQRAVLTRPHTFNQRMGNRDPNRGLYPRTPTKRRKTHPSGRQKGINEFFSVARVLSSSPHKSSLPSTSKEEPRAAEEEEDEDDDISLLVKEEQQCDIDNEEEEVEALPDAHFGLLGSRSGLLKPQGCMDDLPEEVLREVLCLLPAQDLYLNVRLVCHRWRNIVQDSTFVPFKKQYYRYMMRERHTEMEICSILRNSGITGPASSEHSIRNLMAQHKVGERLRPDDVLERVKKHRLFPQAEASIRLRISDCVHNGSDFQGPNPYAAMAVILILSEGVGDVQALVSLLTGCMSHSAITEYLCHMAMMLLALERNKVTVSNRLHYNIYYVLHLMENGPRPQIHLTQEQQQILSHNIQDDHVVKIIAFAGTGKTTTLVKYAEQRPDLRFLYVAFNNSVASEARRRFPRNVDCKTVHSLAYNDVGKRYKFRDKLTFNMKAFAISSVLPKGRGGFTKAKVVMTTLNAFMASTDETITIRHVPNSRVTKNNFRKDIDHDEKLLVVRDAQRIWKKMKDLNEKSKDAYYMTHDGYLKLWQLQDPKPCLSGAYNALFIDEAQDCTPAIMDVLLSQSCGKILVGDPHQQIYTFRGAVNALNVVEHTHIYYLTQSFRFGAEIAYVGATILKVCKGVKKILVGGNQKGKLFLKMKKYVVFQNHEAVRLTDANPSCRLHFIAGTSFLLSLFFLSRLDDFNCLEDGVFLLMSVVFPLCVLALLPDFIVGTVHKSKGLEFDTVMVTDDFVKVPCSKHNLRHSPEFSFAKIPDDEWNLLYVAVTRAKTTLIITENIRRIITMAGEYFFRSEMPSSLLKSDQPLPCSIANCPNCITPGSAFIMCRQQMRCTDGLSQGGPLCEKCVWTRVGPIAFLMTEDVLSMAEIPQRLDLPVHHAFFLELFF</sequence>
<feature type="compositionally biased region" description="Basic residues" evidence="22">
    <location>
        <begin position="52"/>
        <end position="62"/>
    </location>
</feature>
<dbReference type="SUPFAM" id="SSF52540">
    <property type="entry name" value="P-loop containing nucleoside triphosphate hydrolases"/>
    <property type="match status" value="1"/>
</dbReference>
<dbReference type="Pfam" id="PF00646">
    <property type="entry name" value="F-box"/>
    <property type="match status" value="1"/>
</dbReference>
<evidence type="ECO:0000256" key="19">
    <source>
        <dbReference type="ARBA" id="ARBA00071173"/>
    </source>
</evidence>
<evidence type="ECO:0000256" key="18">
    <source>
        <dbReference type="ARBA" id="ARBA00048988"/>
    </source>
</evidence>
<keyword evidence="14" id="KW-0413">Isomerase</keyword>
<keyword evidence="11" id="KW-0067">ATP-binding</keyword>
<keyword evidence="7" id="KW-0227">DNA damage</keyword>
<evidence type="ECO:0000256" key="1">
    <source>
        <dbReference type="ARBA" id="ARBA00004123"/>
    </source>
</evidence>
<dbReference type="SMART" id="SM00256">
    <property type="entry name" value="FBOX"/>
    <property type="match status" value="1"/>
</dbReference>
<dbReference type="STRING" id="303518.ENSPNYP00000020330"/>